<dbReference type="Proteomes" id="UP000271974">
    <property type="component" value="Unassembled WGS sequence"/>
</dbReference>
<comment type="caution">
    <text evidence="8">The sequence shown here is derived from an EMBL/GenBank/DDBJ whole genome shotgun (WGS) entry which is preliminary data.</text>
</comment>
<evidence type="ECO:0000256" key="1">
    <source>
        <dbReference type="ARBA" id="ARBA00022527"/>
    </source>
</evidence>
<organism evidence="8 9">
    <name type="scientific">Elysia chlorotica</name>
    <name type="common">Eastern emerald elysia</name>
    <name type="synonym">Sea slug</name>
    <dbReference type="NCBI Taxonomy" id="188477"/>
    <lineage>
        <taxon>Eukaryota</taxon>
        <taxon>Metazoa</taxon>
        <taxon>Spiralia</taxon>
        <taxon>Lophotrochozoa</taxon>
        <taxon>Mollusca</taxon>
        <taxon>Gastropoda</taxon>
        <taxon>Heterobranchia</taxon>
        <taxon>Euthyneura</taxon>
        <taxon>Panpulmonata</taxon>
        <taxon>Sacoglossa</taxon>
        <taxon>Placobranchoidea</taxon>
        <taxon>Plakobranchidae</taxon>
        <taxon>Elysia</taxon>
    </lineage>
</organism>
<dbReference type="PROSITE" id="PS00109">
    <property type="entry name" value="PROTEIN_KINASE_TYR"/>
    <property type="match status" value="1"/>
</dbReference>
<reference evidence="8 9" key="1">
    <citation type="submission" date="2019-01" db="EMBL/GenBank/DDBJ databases">
        <title>A draft genome assembly of the solar-powered sea slug Elysia chlorotica.</title>
        <authorList>
            <person name="Cai H."/>
            <person name="Li Q."/>
            <person name="Fang X."/>
            <person name="Li J."/>
            <person name="Curtis N.E."/>
            <person name="Altenburger A."/>
            <person name="Shibata T."/>
            <person name="Feng M."/>
            <person name="Maeda T."/>
            <person name="Schwartz J.A."/>
            <person name="Shigenobu S."/>
            <person name="Lundholm N."/>
            <person name="Nishiyama T."/>
            <person name="Yang H."/>
            <person name="Hasebe M."/>
            <person name="Li S."/>
            <person name="Pierce S.K."/>
            <person name="Wang J."/>
        </authorList>
    </citation>
    <scope>NUCLEOTIDE SEQUENCE [LARGE SCALE GENOMIC DNA]</scope>
    <source>
        <strain evidence="8">EC2010</strain>
        <tissue evidence="8">Whole organism of an adult</tissue>
    </source>
</reference>
<dbReference type="PROSITE" id="PS00107">
    <property type="entry name" value="PROTEIN_KINASE_ATP"/>
    <property type="match status" value="1"/>
</dbReference>
<keyword evidence="1" id="KW-0723">Serine/threonine-protein kinase</keyword>
<dbReference type="PANTHER" id="PTHR24351">
    <property type="entry name" value="RIBOSOMAL PROTEIN S6 KINASE"/>
    <property type="match status" value="1"/>
</dbReference>
<dbReference type="GO" id="GO:0004674">
    <property type="term" value="F:protein serine/threonine kinase activity"/>
    <property type="evidence" value="ECO:0007669"/>
    <property type="project" value="UniProtKB-KW"/>
</dbReference>
<dbReference type="Pfam" id="PF00069">
    <property type="entry name" value="Pkinase"/>
    <property type="match status" value="1"/>
</dbReference>
<evidence type="ECO:0000313" key="9">
    <source>
        <dbReference type="Proteomes" id="UP000271974"/>
    </source>
</evidence>
<gene>
    <name evidence="8" type="ORF">EGW08_004410</name>
</gene>
<dbReference type="InterPro" id="IPR020635">
    <property type="entry name" value="Tyr_kinase_cat_dom"/>
</dbReference>
<dbReference type="OrthoDB" id="4062651at2759"/>
<evidence type="ECO:0000256" key="3">
    <source>
        <dbReference type="ARBA" id="ARBA00022741"/>
    </source>
</evidence>
<dbReference type="InterPro" id="IPR000719">
    <property type="entry name" value="Prot_kinase_dom"/>
</dbReference>
<evidence type="ECO:0000256" key="2">
    <source>
        <dbReference type="ARBA" id="ARBA00022679"/>
    </source>
</evidence>
<dbReference type="PROSITE" id="PS50011">
    <property type="entry name" value="PROTEIN_KINASE_DOM"/>
    <property type="match status" value="1"/>
</dbReference>
<evidence type="ECO:0000256" key="6">
    <source>
        <dbReference type="PROSITE-ProRule" id="PRU10141"/>
    </source>
</evidence>
<sequence length="443" mass="49974">MACLCCARKDRKMSTSSSLGIRTNSVYQIEHMDSENDDLRHRNAQQVRLQLMLTEELSSETYGLELAKKERESYEAQDFFTFKEILGSGATAVVFRAIFKPTGANLAIKFIPNFKTAKAMVMRELMVLKRANDSRFLIDFHSHFRVGPNLYFVMEICEGGTLHELLQPKYHLPSKLMKIYLKEICSAVFFLHGLKLVHRDLAPDNLFIDSTGHLKLGDFGLCRMVDDPQGELMTDCGKPYIKAPEVYMDKPCSFPIDWWSVGIMVYRFITGYYPFKTEKLTQGYQSVTKHQEKYPEWAFVDPTAKALCQGLLNKKPRERLACENEESVIKNHPYFQGVNWTAKEDVVALALKMVEPGEELPVPAVAQRLLKALGVPDPSLVAHPLPAYPPPKGAIAMIKNTALNTIRTSVEKEPLKLLSLLPKGDGYGASNAKQTSTIQETTV</sequence>
<dbReference type="SMART" id="SM00219">
    <property type="entry name" value="TyrKc"/>
    <property type="match status" value="1"/>
</dbReference>
<dbReference type="SUPFAM" id="SSF56112">
    <property type="entry name" value="Protein kinase-like (PK-like)"/>
    <property type="match status" value="1"/>
</dbReference>
<dbReference type="AlphaFoldDB" id="A0A433U1W7"/>
<accession>A0A433U1W7</accession>
<dbReference type="GO" id="GO:0004713">
    <property type="term" value="F:protein tyrosine kinase activity"/>
    <property type="evidence" value="ECO:0007669"/>
    <property type="project" value="InterPro"/>
</dbReference>
<evidence type="ECO:0000259" key="7">
    <source>
        <dbReference type="PROSITE" id="PS50011"/>
    </source>
</evidence>
<dbReference type="InterPro" id="IPR008266">
    <property type="entry name" value="Tyr_kinase_AS"/>
</dbReference>
<proteinExistence type="predicted"/>
<dbReference type="GO" id="GO:0005524">
    <property type="term" value="F:ATP binding"/>
    <property type="evidence" value="ECO:0007669"/>
    <property type="project" value="UniProtKB-UniRule"/>
</dbReference>
<dbReference type="Gene3D" id="3.30.200.20">
    <property type="entry name" value="Phosphorylase Kinase, domain 1"/>
    <property type="match status" value="1"/>
</dbReference>
<keyword evidence="5 6" id="KW-0067">ATP-binding</keyword>
<dbReference type="EMBL" id="RQTK01000100">
    <property type="protein sequence ID" value="RUS87811.1"/>
    <property type="molecule type" value="Genomic_DNA"/>
</dbReference>
<keyword evidence="4" id="KW-0418">Kinase</keyword>
<dbReference type="STRING" id="188477.A0A433U1W7"/>
<dbReference type="Gene3D" id="1.10.510.10">
    <property type="entry name" value="Transferase(Phosphotransferase) domain 1"/>
    <property type="match status" value="1"/>
</dbReference>
<evidence type="ECO:0000256" key="4">
    <source>
        <dbReference type="ARBA" id="ARBA00022777"/>
    </source>
</evidence>
<name>A0A433U1W7_ELYCH</name>
<keyword evidence="2" id="KW-0808">Transferase</keyword>
<evidence type="ECO:0000313" key="8">
    <source>
        <dbReference type="EMBL" id="RUS87811.1"/>
    </source>
</evidence>
<keyword evidence="9" id="KW-1185">Reference proteome</keyword>
<keyword evidence="3 6" id="KW-0547">Nucleotide-binding</keyword>
<evidence type="ECO:0000256" key="5">
    <source>
        <dbReference type="ARBA" id="ARBA00022840"/>
    </source>
</evidence>
<protein>
    <recommendedName>
        <fullName evidence="7">Protein kinase domain-containing protein</fullName>
    </recommendedName>
</protein>
<feature type="domain" description="Protein kinase" evidence="7">
    <location>
        <begin position="80"/>
        <end position="335"/>
    </location>
</feature>
<feature type="binding site" evidence="6">
    <location>
        <position position="109"/>
    </location>
    <ligand>
        <name>ATP</name>
        <dbReference type="ChEBI" id="CHEBI:30616"/>
    </ligand>
</feature>
<dbReference type="InterPro" id="IPR011009">
    <property type="entry name" value="Kinase-like_dom_sf"/>
</dbReference>
<dbReference type="InterPro" id="IPR017441">
    <property type="entry name" value="Protein_kinase_ATP_BS"/>
</dbReference>